<protein>
    <submittedName>
        <fullName evidence="2">Uncharacterized protein</fullName>
    </submittedName>
</protein>
<dbReference type="PANTHER" id="PTHR34835">
    <property type="entry name" value="OS07G0283600 PROTEIN-RELATED"/>
    <property type="match status" value="1"/>
</dbReference>
<evidence type="ECO:0000256" key="1">
    <source>
        <dbReference type="SAM" id="MobiDB-lite"/>
    </source>
</evidence>
<feature type="compositionally biased region" description="Basic and acidic residues" evidence="1">
    <location>
        <begin position="132"/>
        <end position="141"/>
    </location>
</feature>
<reference evidence="2" key="1">
    <citation type="submission" date="2020-05" db="EMBL/GenBank/DDBJ databases">
        <title>WGS assembly of Panicum virgatum.</title>
        <authorList>
            <person name="Lovell J.T."/>
            <person name="Jenkins J."/>
            <person name="Shu S."/>
            <person name="Juenger T.E."/>
            <person name="Schmutz J."/>
        </authorList>
    </citation>
    <scope>NUCLEOTIDE SEQUENCE</scope>
    <source>
        <strain evidence="2">AP13</strain>
    </source>
</reference>
<gene>
    <name evidence="2" type="ORF">PVAP13_7NG050589</name>
</gene>
<feature type="region of interest" description="Disordered" evidence="1">
    <location>
        <begin position="544"/>
        <end position="571"/>
    </location>
</feature>
<dbReference type="Proteomes" id="UP000823388">
    <property type="component" value="Chromosome 7N"/>
</dbReference>
<sequence length="571" mass="64081">MDPTPAAGRRADPVDGHPPLPDPRPDSPLRAQAPPLGGLRFCYKRVANRGKPPVRSGDPSPGRRFGTKMVLTRGNPPPSTDEPSSDDDDVFMAPMRPLQRPPPPPTRSSPRLKQQASGAAAFPSGKPHPAPKRRENPEPPNRRVGKRPVRDSAAQEPSPQPDIDDSRGVKRRCRRNTDREASPPAADQPKKLNIRCIPADVLETIKLMNTDQLAEVANYRFAALVDMALDAVECRGLLRWLMDHTDPRDMTIRAGPGKELKITKEVVKLVLGIPSSGGSIPTFGWAQRKQVASNFRASIGIGNRPIKVEFLRQRVAAGGVDQLTMRCFFLIVMNRLLFPSASWNITNSDIVMTEHMDRMAQIDWCQLVYNHLCDFVQKWHQEKPKAATRTIYGCSVVILIYYLDNLDHRSCPTDRHGVPRIRHFHREVIFQLAKADKNKHRGSPTTYGNCHFRSCTDTCYFYGPKESNGSSDFSFHIPRLDTLLSEKIKLLPARRRNKFTKALEKHDKEIDKFCLSVKKATNNLAQEQCNLAATFAELIDDVLRAESPDESHEDAPVSDDEDDMDSQHQSV</sequence>
<name>A0A8T0PWM0_PANVG</name>
<accession>A0A8T0PWM0</accession>
<comment type="caution">
    <text evidence="2">The sequence shown here is derived from an EMBL/GenBank/DDBJ whole genome shotgun (WGS) entry which is preliminary data.</text>
</comment>
<organism evidence="2 3">
    <name type="scientific">Panicum virgatum</name>
    <name type="common">Blackwell switchgrass</name>
    <dbReference type="NCBI Taxonomy" id="38727"/>
    <lineage>
        <taxon>Eukaryota</taxon>
        <taxon>Viridiplantae</taxon>
        <taxon>Streptophyta</taxon>
        <taxon>Embryophyta</taxon>
        <taxon>Tracheophyta</taxon>
        <taxon>Spermatophyta</taxon>
        <taxon>Magnoliopsida</taxon>
        <taxon>Liliopsida</taxon>
        <taxon>Poales</taxon>
        <taxon>Poaceae</taxon>
        <taxon>PACMAD clade</taxon>
        <taxon>Panicoideae</taxon>
        <taxon>Panicodae</taxon>
        <taxon>Paniceae</taxon>
        <taxon>Panicinae</taxon>
        <taxon>Panicum</taxon>
        <taxon>Panicum sect. Hiantes</taxon>
    </lineage>
</organism>
<feature type="region of interest" description="Disordered" evidence="1">
    <location>
        <begin position="1"/>
        <end position="191"/>
    </location>
</feature>
<feature type="compositionally biased region" description="Basic and acidic residues" evidence="1">
    <location>
        <begin position="544"/>
        <end position="555"/>
    </location>
</feature>
<evidence type="ECO:0000313" key="2">
    <source>
        <dbReference type="EMBL" id="KAG2564859.1"/>
    </source>
</evidence>
<dbReference type="EMBL" id="CM029050">
    <property type="protein sequence ID" value="KAG2564859.1"/>
    <property type="molecule type" value="Genomic_DNA"/>
</dbReference>
<keyword evidence="3" id="KW-1185">Reference proteome</keyword>
<proteinExistence type="predicted"/>
<dbReference type="AlphaFoldDB" id="A0A8T0PWM0"/>
<evidence type="ECO:0000313" key="3">
    <source>
        <dbReference type="Proteomes" id="UP000823388"/>
    </source>
</evidence>
<dbReference type="PANTHER" id="PTHR34835:SF67">
    <property type="entry name" value="AMINOTRANSFERASE-LIKE PLANT MOBILE DOMAIN-CONTAINING PROTEIN"/>
    <property type="match status" value="1"/>
</dbReference>